<protein>
    <submittedName>
        <fullName evidence="2">Heat shock protein HslJ</fullName>
    </submittedName>
</protein>
<feature type="domain" description="DUF306" evidence="1">
    <location>
        <begin position="68"/>
        <end position="142"/>
    </location>
</feature>
<dbReference type="RefSeq" id="WP_073094144.1">
    <property type="nucleotide sequence ID" value="NZ_FRCY01000004.1"/>
</dbReference>
<dbReference type="EMBL" id="FRCY01000004">
    <property type="protein sequence ID" value="SHM92238.1"/>
    <property type="molecule type" value="Genomic_DNA"/>
</dbReference>
<keyword evidence="3" id="KW-1185">Reference proteome</keyword>
<dbReference type="Pfam" id="PF03724">
    <property type="entry name" value="META"/>
    <property type="match status" value="1"/>
</dbReference>
<dbReference type="OrthoDB" id="880459at2"/>
<name>A0A1M7MMH4_9BACT</name>
<organism evidence="2 3">
    <name type="scientific">Cyclobacterium lianum</name>
    <dbReference type="NCBI Taxonomy" id="388280"/>
    <lineage>
        <taxon>Bacteria</taxon>
        <taxon>Pseudomonadati</taxon>
        <taxon>Bacteroidota</taxon>
        <taxon>Cytophagia</taxon>
        <taxon>Cytophagales</taxon>
        <taxon>Cyclobacteriaceae</taxon>
        <taxon>Cyclobacterium</taxon>
    </lineage>
</organism>
<dbReference type="InterPro" id="IPR005184">
    <property type="entry name" value="DUF306_Meta_HslJ"/>
</dbReference>
<evidence type="ECO:0000313" key="3">
    <source>
        <dbReference type="Proteomes" id="UP000184513"/>
    </source>
</evidence>
<dbReference type="InterPro" id="IPR038670">
    <property type="entry name" value="HslJ-like_sf"/>
</dbReference>
<dbReference type="AlphaFoldDB" id="A0A1M7MMH4"/>
<accession>A0A1M7MMH4</accession>
<keyword evidence="2" id="KW-0346">Stress response</keyword>
<evidence type="ECO:0000313" key="2">
    <source>
        <dbReference type="EMBL" id="SHM92238.1"/>
    </source>
</evidence>
<dbReference type="STRING" id="388280.SAMN04488057_104388"/>
<dbReference type="Proteomes" id="UP000184513">
    <property type="component" value="Unassembled WGS sequence"/>
</dbReference>
<proteinExistence type="predicted"/>
<gene>
    <name evidence="2" type="ORF">SAMN04488057_104388</name>
</gene>
<dbReference type="Gene3D" id="2.40.128.270">
    <property type="match status" value="1"/>
</dbReference>
<reference evidence="2 3" key="1">
    <citation type="submission" date="2016-11" db="EMBL/GenBank/DDBJ databases">
        <authorList>
            <person name="Jaros S."/>
            <person name="Januszkiewicz K."/>
            <person name="Wedrychowicz H."/>
        </authorList>
    </citation>
    <scope>NUCLEOTIDE SEQUENCE [LARGE SCALE GENOMIC DNA]</scope>
    <source>
        <strain evidence="2 3">CGMCC 1.6102</strain>
    </source>
</reference>
<evidence type="ECO:0000259" key="1">
    <source>
        <dbReference type="Pfam" id="PF03724"/>
    </source>
</evidence>
<sequence length="183" mass="20520">MKSLFPIWMILFSLIAGLGFAQIPDTIEVEPFPESSKKTTSQKDLEGLWELSYIYDKFKPFEELFPDKKPTLYFDTVNKTAFGHTGCNIFSILTYLEGNGIDVLGFTGMTEKWCEGDGEDIFLTVLKSAHTFEIDDEGTLSFSCGNLEIMKLKKLEDNQDNPFNIPKIMALGSVAPPALDPVQ</sequence>